<dbReference type="PROSITE" id="PS00452">
    <property type="entry name" value="GUANYLATE_CYCLASE_1"/>
    <property type="match status" value="1"/>
</dbReference>
<reference evidence="19" key="1">
    <citation type="submission" date="2022-11" db="UniProtKB">
        <authorList>
            <consortium name="WormBaseParasite"/>
        </authorList>
    </citation>
    <scope>IDENTIFICATION</scope>
</reference>
<dbReference type="SUPFAM" id="SSF56112">
    <property type="entry name" value="Protein kinase-like (PK-like)"/>
    <property type="match status" value="1"/>
</dbReference>
<name>A0A914VW51_9BILA</name>
<evidence type="ECO:0000256" key="2">
    <source>
        <dbReference type="ARBA" id="ARBA00004479"/>
    </source>
</evidence>
<evidence type="ECO:0000313" key="19">
    <source>
        <dbReference type="WBParaSite" id="PSAMB.scaffold2626size22145.g18532.t1"/>
    </source>
</evidence>
<sequence length="840" mass="93987">MAAGFYGIHFLAIGISLFCAPTANIAIRVTVGYLGARSSFPNAERVLQATKQYLIDTGVIDSSLQIELRSQLACYAESEGAGATFAARMVVNESVKAFIGPHCSNDTDLVGKMAAFWNVPVLGYMAVSSFLTNKSLYTTLSRVSMTTTNGASDAFVAIFKYYNWNRAISDSGMRSAEYQYVLPWLVHDTIDDPPWIINDNITNPQIKQLYDNSLISLMYGYLQLSDALKLYVLTLRRALNCTGDENIVNNGRKKEQLRRMPWRIMSDDVKFIAQNQNLITASYMSINTKRSAETQAGHIKRAMVGNNLAAVQVFVQHKAISLTRAELSQLYQMKQISNDNLNTFLGMSFNEKNQLYILWKYCSRGSLLDVLHNEEIHIDATFHGAFVRDILKGLDYLHSSPIGSHGCLSSSTCLIDQNWLVKLTGFCVEEYLVRWTKQNIISFNPMDGVCKPPGADIIYTAPELLREQDKYTIAQKQAADVYAFGVVLYEILLRETPFDQRELVANNSTVQAEQSGKPVRPTMAPSTNLNHELVTLLKACWSEQPVERPSVKQIRKITDVVLKIRGGLVDQMMSMMDQYSKNLEKLVKERTAMLEETQQRADNLLFQLLPAYVATELKFGRSVPPKSFSSGTVLFTDIVGFTSLCSTSTPLQIVTFLNGLFSGFDEVIMKHDAYKVETIGDAYMVVSGVPQENGTKHLEQIAYVTLYMRHFLSMYEIPHRRNQRLRCRWGFHTGSLAAGVVGSTAPRYCLFGDTVNVASRMESTGLPGMIQISETTQKLLTKLYSAFTCTLRGSIDIKGKGKCVTYWLESHAMLPAVSGQSENEPSSYLQSDTELPVNQE</sequence>
<organism evidence="18 19">
    <name type="scientific">Plectus sambesii</name>
    <dbReference type="NCBI Taxonomy" id="2011161"/>
    <lineage>
        <taxon>Eukaryota</taxon>
        <taxon>Metazoa</taxon>
        <taxon>Ecdysozoa</taxon>
        <taxon>Nematoda</taxon>
        <taxon>Chromadorea</taxon>
        <taxon>Plectida</taxon>
        <taxon>Plectina</taxon>
        <taxon>Plectoidea</taxon>
        <taxon>Plectidae</taxon>
        <taxon>Plectus</taxon>
    </lineage>
</organism>
<evidence type="ECO:0000256" key="6">
    <source>
        <dbReference type="ARBA" id="ARBA00022989"/>
    </source>
</evidence>
<dbReference type="GO" id="GO:0004383">
    <property type="term" value="F:guanylate cyclase activity"/>
    <property type="evidence" value="ECO:0007669"/>
    <property type="project" value="UniProtKB-EC"/>
</dbReference>
<dbReference type="GO" id="GO:0005886">
    <property type="term" value="C:plasma membrane"/>
    <property type="evidence" value="ECO:0007669"/>
    <property type="project" value="TreeGrafter"/>
</dbReference>
<evidence type="ECO:0000259" key="16">
    <source>
        <dbReference type="PROSITE" id="PS50011"/>
    </source>
</evidence>
<dbReference type="GO" id="GO:0043005">
    <property type="term" value="C:neuron projection"/>
    <property type="evidence" value="ECO:0007669"/>
    <property type="project" value="UniProtKB-ARBA"/>
</dbReference>
<dbReference type="SUPFAM" id="SSF55073">
    <property type="entry name" value="Nucleotide cyclase"/>
    <property type="match status" value="1"/>
</dbReference>
<proteinExistence type="inferred from homology"/>
<dbReference type="Pfam" id="PF01094">
    <property type="entry name" value="ANF_receptor"/>
    <property type="match status" value="1"/>
</dbReference>
<dbReference type="InterPro" id="IPR000719">
    <property type="entry name" value="Prot_kinase_dom"/>
</dbReference>
<dbReference type="PROSITE" id="PS50125">
    <property type="entry name" value="GUANYLATE_CYCLASE_2"/>
    <property type="match status" value="1"/>
</dbReference>
<dbReference type="InterPro" id="IPR001828">
    <property type="entry name" value="ANF_lig-bd_rcpt"/>
</dbReference>
<evidence type="ECO:0000256" key="11">
    <source>
        <dbReference type="ARBA" id="ARBA00023293"/>
    </source>
</evidence>
<evidence type="ECO:0000313" key="18">
    <source>
        <dbReference type="Proteomes" id="UP000887566"/>
    </source>
</evidence>
<dbReference type="GO" id="GO:0035556">
    <property type="term" value="P:intracellular signal transduction"/>
    <property type="evidence" value="ECO:0007669"/>
    <property type="project" value="InterPro"/>
</dbReference>
<evidence type="ECO:0000256" key="10">
    <source>
        <dbReference type="ARBA" id="ARBA00023239"/>
    </source>
</evidence>
<evidence type="ECO:0000256" key="7">
    <source>
        <dbReference type="ARBA" id="ARBA00023136"/>
    </source>
</evidence>
<dbReference type="InterPro" id="IPR050401">
    <property type="entry name" value="Cyclic_nucleotide_synthase"/>
</dbReference>
<dbReference type="Pfam" id="PF00211">
    <property type="entry name" value="Guanylate_cyc"/>
    <property type="match status" value="1"/>
</dbReference>
<dbReference type="GO" id="GO:0009582">
    <property type="term" value="P:detection of abiotic stimulus"/>
    <property type="evidence" value="ECO:0007669"/>
    <property type="project" value="UniProtKB-ARBA"/>
</dbReference>
<comment type="catalytic activity">
    <reaction evidence="1 13">
        <text>GTP = 3',5'-cyclic GMP + diphosphate</text>
        <dbReference type="Rhea" id="RHEA:13665"/>
        <dbReference type="ChEBI" id="CHEBI:33019"/>
        <dbReference type="ChEBI" id="CHEBI:37565"/>
        <dbReference type="ChEBI" id="CHEBI:57746"/>
        <dbReference type="EC" id="4.6.1.2"/>
    </reaction>
</comment>
<keyword evidence="14" id="KW-0175">Coiled coil</keyword>
<evidence type="ECO:0000256" key="13">
    <source>
        <dbReference type="RuleBase" id="RU003431"/>
    </source>
</evidence>
<dbReference type="Pfam" id="PF07714">
    <property type="entry name" value="PK_Tyr_Ser-Thr"/>
    <property type="match status" value="1"/>
</dbReference>
<dbReference type="CDD" id="cd07302">
    <property type="entry name" value="CHD"/>
    <property type="match status" value="1"/>
</dbReference>
<feature type="domain" description="Protein kinase" evidence="16">
    <location>
        <begin position="285"/>
        <end position="562"/>
    </location>
</feature>
<dbReference type="GO" id="GO:0009266">
    <property type="term" value="P:response to temperature stimulus"/>
    <property type="evidence" value="ECO:0007669"/>
    <property type="project" value="UniProtKB-ARBA"/>
</dbReference>
<keyword evidence="7" id="KW-0472">Membrane</keyword>
<dbReference type="InterPro" id="IPR028082">
    <property type="entry name" value="Peripla_BP_I"/>
</dbReference>
<evidence type="ECO:0000256" key="15">
    <source>
        <dbReference type="SAM" id="MobiDB-lite"/>
    </source>
</evidence>
<comment type="similarity">
    <text evidence="12">Belongs to the adenylyl cyclase class-4/guanylyl cyclase family.</text>
</comment>
<keyword evidence="6" id="KW-1133">Transmembrane helix</keyword>
<keyword evidence="4" id="KW-0812">Transmembrane</keyword>
<feature type="coiled-coil region" evidence="14">
    <location>
        <begin position="569"/>
        <end position="600"/>
    </location>
</feature>
<dbReference type="InterPro" id="IPR001245">
    <property type="entry name" value="Ser-Thr/Tyr_kinase_cat_dom"/>
</dbReference>
<dbReference type="GO" id="GO:0004016">
    <property type="term" value="F:adenylate cyclase activity"/>
    <property type="evidence" value="ECO:0007669"/>
    <property type="project" value="TreeGrafter"/>
</dbReference>
<evidence type="ECO:0000256" key="9">
    <source>
        <dbReference type="ARBA" id="ARBA00023180"/>
    </source>
</evidence>
<feature type="region of interest" description="Disordered" evidence="15">
    <location>
        <begin position="818"/>
        <end position="840"/>
    </location>
</feature>
<evidence type="ECO:0000256" key="5">
    <source>
        <dbReference type="ARBA" id="ARBA00022741"/>
    </source>
</evidence>
<dbReference type="InterPro" id="IPR001054">
    <property type="entry name" value="A/G_cyclase"/>
</dbReference>
<dbReference type="SUPFAM" id="SSF53822">
    <property type="entry name" value="Periplasmic binding protein-like I"/>
    <property type="match status" value="1"/>
</dbReference>
<dbReference type="Proteomes" id="UP000887566">
    <property type="component" value="Unplaced"/>
</dbReference>
<feature type="domain" description="Guanylate cyclase" evidence="17">
    <location>
        <begin position="632"/>
        <end position="762"/>
    </location>
</feature>
<keyword evidence="9" id="KW-0325">Glycoprotein</keyword>
<evidence type="ECO:0000256" key="12">
    <source>
        <dbReference type="RuleBase" id="RU000405"/>
    </source>
</evidence>
<dbReference type="GO" id="GO:0005524">
    <property type="term" value="F:ATP binding"/>
    <property type="evidence" value="ECO:0007669"/>
    <property type="project" value="InterPro"/>
</dbReference>
<dbReference type="InterPro" id="IPR029787">
    <property type="entry name" value="Nucleotide_cyclase"/>
</dbReference>
<dbReference type="WBParaSite" id="PSAMB.scaffold2626size22145.g18532.t1">
    <property type="protein sequence ID" value="PSAMB.scaffold2626size22145.g18532.t1"/>
    <property type="gene ID" value="PSAMB.scaffold2626size22145.g18532"/>
</dbReference>
<dbReference type="PANTHER" id="PTHR11920:SF498">
    <property type="entry name" value="RECEPTOR-TYPE GUANYLATE CYCLASE GCY-8"/>
    <property type="match status" value="1"/>
</dbReference>
<dbReference type="FunFam" id="3.30.70.1230:FF:000035">
    <property type="entry name" value="Guanylate cyclase"/>
    <property type="match status" value="1"/>
</dbReference>
<keyword evidence="10 12" id="KW-0456">Lyase</keyword>
<evidence type="ECO:0000256" key="3">
    <source>
        <dbReference type="ARBA" id="ARBA00012202"/>
    </source>
</evidence>
<keyword evidence="18" id="KW-1185">Reference proteome</keyword>
<evidence type="ECO:0000256" key="14">
    <source>
        <dbReference type="SAM" id="Coils"/>
    </source>
</evidence>
<dbReference type="GO" id="GO:0009581">
    <property type="term" value="P:detection of external stimulus"/>
    <property type="evidence" value="ECO:0007669"/>
    <property type="project" value="UniProtKB-ARBA"/>
</dbReference>
<dbReference type="GO" id="GO:0001653">
    <property type="term" value="F:peptide receptor activity"/>
    <property type="evidence" value="ECO:0007669"/>
    <property type="project" value="TreeGrafter"/>
</dbReference>
<dbReference type="PROSITE" id="PS50011">
    <property type="entry name" value="PROTEIN_KINASE_DOM"/>
    <property type="match status" value="1"/>
</dbReference>
<dbReference type="InterPro" id="IPR011009">
    <property type="entry name" value="Kinase-like_dom_sf"/>
</dbReference>
<evidence type="ECO:0000256" key="4">
    <source>
        <dbReference type="ARBA" id="ARBA00022692"/>
    </source>
</evidence>
<dbReference type="EC" id="4.6.1.2" evidence="3 13"/>
<keyword evidence="11 13" id="KW-0141">cGMP biosynthesis</keyword>
<evidence type="ECO:0000256" key="8">
    <source>
        <dbReference type="ARBA" id="ARBA00023170"/>
    </source>
</evidence>
<accession>A0A914VW51</accession>
<dbReference type="GO" id="GO:0004672">
    <property type="term" value="F:protein kinase activity"/>
    <property type="evidence" value="ECO:0007669"/>
    <property type="project" value="InterPro"/>
</dbReference>
<dbReference type="SMART" id="SM00044">
    <property type="entry name" value="CYCc"/>
    <property type="match status" value="1"/>
</dbReference>
<dbReference type="Gene3D" id="3.40.50.2300">
    <property type="match status" value="1"/>
</dbReference>
<keyword evidence="8" id="KW-0675">Receptor</keyword>
<dbReference type="GO" id="GO:0042330">
    <property type="term" value="P:taxis"/>
    <property type="evidence" value="ECO:0007669"/>
    <property type="project" value="UniProtKB-ARBA"/>
</dbReference>
<comment type="subcellular location">
    <subcellularLocation>
        <location evidence="2">Membrane</location>
        <topology evidence="2">Single-pass type I membrane protein</topology>
    </subcellularLocation>
</comment>
<dbReference type="AlphaFoldDB" id="A0A914VW51"/>
<dbReference type="GO" id="GO:0007168">
    <property type="term" value="P:receptor guanylyl cyclase signaling pathway"/>
    <property type="evidence" value="ECO:0007669"/>
    <property type="project" value="TreeGrafter"/>
</dbReference>
<keyword evidence="5" id="KW-0547">Nucleotide-binding</keyword>
<dbReference type="PANTHER" id="PTHR11920">
    <property type="entry name" value="GUANYLYL CYCLASE"/>
    <property type="match status" value="1"/>
</dbReference>
<evidence type="ECO:0000256" key="1">
    <source>
        <dbReference type="ARBA" id="ARBA00001436"/>
    </source>
</evidence>
<dbReference type="Gene3D" id="3.30.70.1230">
    <property type="entry name" value="Nucleotide cyclase"/>
    <property type="match status" value="1"/>
</dbReference>
<dbReference type="InterPro" id="IPR018297">
    <property type="entry name" value="A/G_cyclase_CS"/>
</dbReference>
<evidence type="ECO:0000259" key="17">
    <source>
        <dbReference type="PROSITE" id="PS50125"/>
    </source>
</evidence>
<protein>
    <recommendedName>
        <fullName evidence="3 13">Guanylate cyclase</fullName>
        <ecNumber evidence="3 13">4.6.1.2</ecNumber>
    </recommendedName>
</protein>
<dbReference type="Gene3D" id="1.10.510.10">
    <property type="entry name" value="Transferase(Phosphotransferase) domain 1"/>
    <property type="match status" value="1"/>
</dbReference>